<dbReference type="RefSeq" id="WP_003042843.1">
    <property type="nucleotide sequence ID" value="NZ_FXWL01000002.1"/>
</dbReference>
<feature type="transmembrane region" description="Helical" evidence="1">
    <location>
        <begin position="47"/>
        <end position="64"/>
    </location>
</feature>
<gene>
    <name evidence="2" type="ORF">SAMN06295984_2450</name>
</gene>
<proteinExistence type="predicted"/>
<keyword evidence="1" id="KW-1133">Transmembrane helix</keyword>
<evidence type="ECO:0000313" key="2">
    <source>
        <dbReference type="EMBL" id="SMQ77035.1"/>
    </source>
</evidence>
<keyword evidence="3" id="KW-1185">Reference proteome</keyword>
<accession>A0A1Y6FQ85</accession>
<name>A0A1Y6FQ85_9SPHN</name>
<keyword evidence="1" id="KW-0472">Membrane</keyword>
<dbReference type="Proteomes" id="UP000194469">
    <property type="component" value="Unassembled WGS sequence"/>
</dbReference>
<dbReference type="GeneID" id="303002087"/>
<evidence type="ECO:0000256" key="1">
    <source>
        <dbReference type="SAM" id="Phobius"/>
    </source>
</evidence>
<keyword evidence="1" id="KW-0812">Transmembrane</keyword>
<organism evidence="2 3">
    <name type="scientific">Sphingopyxis terrae subsp. ummariensis</name>
    <dbReference type="NCBI Taxonomy" id="429001"/>
    <lineage>
        <taxon>Bacteria</taxon>
        <taxon>Pseudomonadati</taxon>
        <taxon>Pseudomonadota</taxon>
        <taxon>Alphaproteobacteria</taxon>
        <taxon>Sphingomonadales</taxon>
        <taxon>Sphingomonadaceae</taxon>
        <taxon>Sphingopyxis</taxon>
    </lineage>
</organism>
<protein>
    <recommendedName>
        <fullName evidence="4">DoxX family protein</fullName>
    </recommendedName>
</protein>
<feature type="transmembrane region" description="Helical" evidence="1">
    <location>
        <begin position="71"/>
        <end position="89"/>
    </location>
</feature>
<reference evidence="3" key="1">
    <citation type="submission" date="2017-04" db="EMBL/GenBank/DDBJ databases">
        <authorList>
            <person name="Varghese N."/>
            <person name="Submissions S."/>
        </authorList>
    </citation>
    <scope>NUCLEOTIDE SEQUENCE [LARGE SCALE GENOMIC DNA]</scope>
    <source>
        <strain evidence="3">UI2</strain>
    </source>
</reference>
<dbReference type="EMBL" id="FXWL01000002">
    <property type="protein sequence ID" value="SMQ77035.1"/>
    <property type="molecule type" value="Genomic_DNA"/>
</dbReference>
<evidence type="ECO:0008006" key="4">
    <source>
        <dbReference type="Google" id="ProtNLM"/>
    </source>
</evidence>
<dbReference type="AlphaFoldDB" id="A0A1Y6FQ85"/>
<evidence type="ECO:0000313" key="3">
    <source>
        <dbReference type="Proteomes" id="UP000194469"/>
    </source>
</evidence>
<sequence>MRMWIAIIAIFCAGVGNFAMHRAFMESDDPLVQQMVRPLADKVGPHITYVFEFLLLVGAMAIATRNWFTAMLLYGLYTIFNAMAFSWVMNRPR</sequence>